<protein>
    <submittedName>
        <fullName evidence="1">Uncharacterized protein</fullName>
    </submittedName>
</protein>
<dbReference type="EMBL" id="CP140152">
    <property type="protein sequence ID" value="WQH06857.1"/>
    <property type="molecule type" value="Genomic_DNA"/>
</dbReference>
<keyword evidence="2" id="KW-1185">Reference proteome</keyword>
<dbReference type="RefSeq" id="WP_019920864.1">
    <property type="nucleotide sequence ID" value="NZ_CP140152.1"/>
</dbReference>
<dbReference type="GeneID" id="43162695"/>
<dbReference type="Proteomes" id="UP001326110">
    <property type="component" value="Chromosome"/>
</dbReference>
<evidence type="ECO:0000313" key="2">
    <source>
        <dbReference type="Proteomes" id="UP001326110"/>
    </source>
</evidence>
<reference evidence="1 2" key="1">
    <citation type="submission" date="2023-11" db="EMBL/GenBank/DDBJ databases">
        <title>MicrobeMod: A computational toolkit for identifying prokaryotic methylation and restriction-modification with nanopore sequencing.</title>
        <authorList>
            <person name="Crits-Christoph A."/>
            <person name="Kang S.C."/>
            <person name="Lee H."/>
            <person name="Ostrov N."/>
        </authorList>
    </citation>
    <scope>NUCLEOTIDE SEQUENCE [LARGE SCALE GENOMIC DNA]</scope>
    <source>
        <strain evidence="1 2">ATCC 25935</strain>
    </source>
</reference>
<name>A0ABZ0Y5W2_9BURK</name>
<organism evidence="1 2">
    <name type="scientific">Duganella zoogloeoides</name>
    <dbReference type="NCBI Taxonomy" id="75659"/>
    <lineage>
        <taxon>Bacteria</taxon>
        <taxon>Pseudomonadati</taxon>
        <taxon>Pseudomonadota</taxon>
        <taxon>Betaproteobacteria</taxon>
        <taxon>Burkholderiales</taxon>
        <taxon>Oxalobacteraceae</taxon>
        <taxon>Telluria group</taxon>
        <taxon>Duganella</taxon>
    </lineage>
</organism>
<gene>
    <name evidence="1" type="ORF">SR858_11165</name>
</gene>
<sequence length="106" mass="11563">MTHKRAPHHGSRTLLLLAALKQGPATFYQLCERANIEIEKAADEHAVRNMVSNMIGRNVSFDGLLYRLTDASRDPTAAGQVAGPAYRGTPYHAPVRIVRRAAGARA</sequence>
<evidence type="ECO:0000313" key="1">
    <source>
        <dbReference type="EMBL" id="WQH06857.1"/>
    </source>
</evidence>
<accession>A0ABZ0Y5W2</accession>
<proteinExistence type="predicted"/>